<dbReference type="EMBL" id="MN739217">
    <property type="protein sequence ID" value="QHS94162.1"/>
    <property type="molecule type" value="Genomic_DNA"/>
</dbReference>
<dbReference type="Gene3D" id="3.40.50.300">
    <property type="entry name" value="P-loop containing nucleotide triphosphate hydrolases"/>
    <property type="match status" value="1"/>
</dbReference>
<accession>A0A6C0BQA6</accession>
<evidence type="ECO:0000256" key="2">
    <source>
        <dbReference type="ARBA" id="ARBA00022801"/>
    </source>
</evidence>
<dbReference type="Pfam" id="PF08706">
    <property type="entry name" value="D5_N"/>
    <property type="match status" value="1"/>
</dbReference>
<dbReference type="GO" id="GO:0005524">
    <property type="term" value="F:ATP binding"/>
    <property type="evidence" value="ECO:0007669"/>
    <property type="project" value="UniProtKB-KW"/>
</dbReference>
<dbReference type="PROSITE" id="PS51206">
    <property type="entry name" value="SF3_HELICASE_1"/>
    <property type="match status" value="1"/>
</dbReference>
<keyword evidence="3" id="KW-0067">ATP-binding</keyword>
<protein>
    <recommendedName>
        <fullName evidence="4">SF3 helicase domain-containing protein</fullName>
    </recommendedName>
</protein>
<organism evidence="5">
    <name type="scientific">viral metagenome</name>
    <dbReference type="NCBI Taxonomy" id="1070528"/>
    <lineage>
        <taxon>unclassified sequences</taxon>
        <taxon>metagenomes</taxon>
        <taxon>organismal metagenomes</taxon>
    </lineage>
</organism>
<dbReference type="GO" id="GO:0016817">
    <property type="term" value="F:hydrolase activity, acting on acid anhydrides"/>
    <property type="evidence" value="ECO:0007669"/>
    <property type="project" value="InterPro"/>
</dbReference>
<dbReference type="Pfam" id="PF19263">
    <property type="entry name" value="DUF5906"/>
    <property type="match status" value="1"/>
</dbReference>
<evidence type="ECO:0000256" key="1">
    <source>
        <dbReference type="ARBA" id="ARBA00022741"/>
    </source>
</evidence>
<dbReference type="InterPro" id="IPR056443">
    <property type="entry name" value="AEP_C962R"/>
</dbReference>
<keyword evidence="2" id="KW-0378">Hydrolase</keyword>
<dbReference type="Pfam" id="PF08707">
    <property type="entry name" value="PriCT_2"/>
    <property type="match status" value="1"/>
</dbReference>
<proteinExistence type="predicted"/>
<dbReference type="Pfam" id="PF23162">
    <property type="entry name" value="AEP_C962R"/>
    <property type="match status" value="1"/>
</dbReference>
<dbReference type="InterPro" id="IPR014818">
    <property type="entry name" value="Phage/plasmid_primase_P4_C"/>
</dbReference>
<sequence length="882" mass="103745">MSLKNGRNTSFFTEHVNQFKTVKTSTFTHTSIMNPIGSFYIPGVEEDSFLDNYNDALKKGELLHFTERHRDISPILIDLDFRYENNEKNKNRQHTIEDINEFINIYISELYKYVDISKFEVYIMEKSGPVYDCRKNVIKDGIHIIIQNVVTKLSLQLLIRDNLLEKANKICKKLNTINDINDIFDKAVIDKNNWTMYGSRKPYNEPYVLSHHYTYTFDDDCIMVSKMENPIYIDTPWIYTKVLSIRNKLIPTKHKANVSELIDETENRYQNNMTKQMVIMKSQQTKENRNLKNSENYELAKSLILILKSDRADSYQNWIGVGWCVRNIDNRLLPEWIEFSKKSSKFVDENECEKAWRYMKDSGLGLGTLCMWAKSDNVDKYNEIMRSSLYSLMLTSTNDTDYDIAMVIYNKFKQDFVCASIRNRVWYEFKNHRWVKCEDGYVLKMKMSTEVSRDYLKLASEFAAKAAATEQQEEQEQFTKKNQLLSKIANKLKRTDFKDKMLKECASLFFNEKFEDELLDANPNLIGFENGVYDLSNLEFREGHPEDYISFSTKINFIEYDPQDQYIERIMEFMSKVLPNKAVREYMLTLMSSMLDGNNKEEKFYIWTGHGSNGKSKCIELLEKVLGDYACTFNITLLTSKRVGSSQTNSELVRAKGRRFAVLQEPEEGEKINAGFMKELSGNDKIIARGLYKESIEFKPMFKMVLTCNHLPSVPPEDGGTWRRIRLVEFDSHFCENPNPANKKEFHIDRELAFKFDDWRETFMSLLIHYFKMYKDHGIYEPTEVLQCTKNYQRSNDVLGEFMDTFIIKDENKVLILEDMYSEYKEWHKTEAIGTKLLRKKGLKEYFDKHFAQSIMVNGAICWNGYCIKLSYGYEGLDDDNE</sequence>
<dbReference type="InterPro" id="IPR045455">
    <property type="entry name" value="NrS-1_pol-like_helicase"/>
</dbReference>
<dbReference type="NCBIfam" id="TIGR01613">
    <property type="entry name" value="primase_Cterm"/>
    <property type="match status" value="1"/>
</dbReference>
<keyword evidence="1" id="KW-0547">Nucleotide-binding</keyword>
<evidence type="ECO:0000259" key="4">
    <source>
        <dbReference type="PROSITE" id="PS51206"/>
    </source>
</evidence>
<feature type="domain" description="SF3 helicase" evidence="4">
    <location>
        <begin position="565"/>
        <end position="743"/>
    </location>
</feature>
<dbReference type="InterPro" id="IPR014819">
    <property type="entry name" value="PriCT_2"/>
</dbReference>
<dbReference type="PANTHER" id="PTHR35372:SF2">
    <property type="entry name" value="SF3 HELICASE DOMAIN-CONTAINING PROTEIN"/>
    <property type="match status" value="1"/>
</dbReference>
<dbReference type="SUPFAM" id="SSF52540">
    <property type="entry name" value="P-loop containing nucleoside triphosphate hydrolases"/>
    <property type="match status" value="1"/>
</dbReference>
<dbReference type="PANTHER" id="PTHR35372">
    <property type="entry name" value="ATP BINDING PROTEIN-RELATED"/>
    <property type="match status" value="1"/>
</dbReference>
<dbReference type="InterPro" id="IPR014015">
    <property type="entry name" value="Helicase_SF3_DNA-vir"/>
</dbReference>
<dbReference type="InterPro" id="IPR027417">
    <property type="entry name" value="P-loop_NTPase"/>
</dbReference>
<dbReference type="InterPro" id="IPR006500">
    <property type="entry name" value="Helicase_put_C_phage/plasmid"/>
</dbReference>
<evidence type="ECO:0000313" key="5">
    <source>
        <dbReference type="EMBL" id="QHS94162.1"/>
    </source>
</evidence>
<dbReference type="InterPro" id="IPR051620">
    <property type="entry name" value="ORF904-like_C"/>
</dbReference>
<dbReference type="AlphaFoldDB" id="A0A6C0BQA6"/>
<dbReference type="SMART" id="SM00885">
    <property type="entry name" value="D5_N"/>
    <property type="match status" value="1"/>
</dbReference>
<name>A0A6C0BQA6_9ZZZZ</name>
<reference evidence="5" key="1">
    <citation type="journal article" date="2020" name="Nature">
        <title>Giant virus diversity and host interactions through global metagenomics.</title>
        <authorList>
            <person name="Schulz F."/>
            <person name="Roux S."/>
            <person name="Paez-Espino D."/>
            <person name="Jungbluth S."/>
            <person name="Walsh D.A."/>
            <person name="Denef V.J."/>
            <person name="McMahon K.D."/>
            <person name="Konstantinidis K.T."/>
            <person name="Eloe-Fadrosh E.A."/>
            <person name="Kyrpides N.C."/>
            <person name="Woyke T."/>
        </authorList>
    </citation>
    <scope>NUCLEOTIDE SEQUENCE</scope>
    <source>
        <strain evidence="5">GVMAG-M-3300018416-26</strain>
    </source>
</reference>
<evidence type="ECO:0000256" key="3">
    <source>
        <dbReference type="ARBA" id="ARBA00022840"/>
    </source>
</evidence>